<dbReference type="SUPFAM" id="SSF55729">
    <property type="entry name" value="Acyl-CoA N-acyltransferases (Nat)"/>
    <property type="match status" value="1"/>
</dbReference>
<gene>
    <name evidence="2" type="ORF">HEK616_09100</name>
</gene>
<keyword evidence="3" id="KW-1185">Reference proteome</keyword>
<protein>
    <recommendedName>
        <fullName evidence="1">N-acetyltransferase domain-containing protein</fullName>
    </recommendedName>
</protein>
<dbReference type="PROSITE" id="PS51186">
    <property type="entry name" value="GNAT"/>
    <property type="match status" value="1"/>
</dbReference>
<dbReference type="InterPro" id="IPR000182">
    <property type="entry name" value="GNAT_dom"/>
</dbReference>
<dbReference type="Proteomes" id="UP001059597">
    <property type="component" value="Chromosome"/>
</dbReference>
<dbReference type="InterPro" id="IPR016181">
    <property type="entry name" value="Acyl_CoA_acyltransferase"/>
</dbReference>
<evidence type="ECO:0000313" key="3">
    <source>
        <dbReference type="Proteomes" id="UP001059597"/>
    </source>
</evidence>
<organism evidence="2 3">
    <name type="scientific">Streptomyces nigrescens</name>
    <dbReference type="NCBI Taxonomy" id="1920"/>
    <lineage>
        <taxon>Bacteria</taxon>
        <taxon>Bacillati</taxon>
        <taxon>Actinomycetota</taxon>
        <taxon>Actinomycetes</taxon>
        <taxon>Kitasatosporales</taxon>
        <taxon>Streptomycetaceae</taxon>
        <taxon>Streptomyces</taxon>
    </lineage>
</organism>
<sequence>MLSELVSNWGAGWAISRGTPEPLATPWGLYIEVGTPGQVGRHVLPEATEAAVRAATASVTVPDTWLKVCLEDAEVERWLPTGWQADREDAGHLMATDLRTTHPVTPDGYATSVEHRAGVTYVRVHDAAGTLAAKGQMAVLGDAAVVDRVETDPAHRRRGLGSVVMRTLADRAVAEGARLGILGATDEGRALYESLDWKRHAPLAACVYRP</sequence>
<name>A0ABM7ZMA4_STRNI</name>
<dbReference type="Gene3D" id="3.40.630.30">
    <property type="match status" value="1"/>
</dbReference>
<dbReference type="RefSeq" id="WP_261951578.1">
    <property type="nucleotide sequence ID" value="NZ_AP026073.1"/>
</dbReference>
<accession>A0ABM7ZMA4</accession>
<evidence type="ECO:0000259" key="1">
    <source>
        <dbReference type="PROSITE" id="PS51186"/>
    </source>
</evidence>
<evidence type="ECO:0000313" key="2">
    <source>
        <dbReference type="EMBL" id="BDM67423.1"/>
    </source>
</evidence>
<feature type="domain" description="N-acetyltransferase" evidence="1">
    <location>
        <begin position="80"/>
        <end position="210"/>
    </location>
</feature>
<proteinExistence type="predicted"/>
<dbReference type="EMBL" id="AP026073">
    <property type="protein sequence ID" value="BDM67423.1"/>
    <property type="molecule type" value="Genomic_DNA"/>
</dbReference>
<reference evidence="2" key="1">
    <citation type="submission" date="2022-06" db="EMBL/GenBank/DDBJ databases">
        <title>Complete genome sequence of Streptomyces nigrescens HEK616.</title>
        <authorList>
            <person name="Asamizu S."/>
            <person name="Onaka H."/>
        </authorList>
    </citation>
    <scope>NUCLEOTIDE SEQUENCE</scope>
    <source>
        <strain evidence="2">HEK616</strain>
    </source>
</reference>
<dbReference type="CDD" id="cd04301">
    <property type="entry name" value="NAT_SF"/>
    <property type="match status" value="1"/>
</dbReference>
<dbReference type="Pfam" id="PF00583">
    <property type="entry name" value="Acetyltransf_1"/>
    <property type="match status" value="1"/>
</dbReference>